<dbReference type="InterPro" id="IPR018130">
    <property type="entry name" value="Ribosomal_uS2_CS"/>
</dbReference>
<feature type="chain" id="PRO_5006875365" evidence="2">
    <location>
        <begin position="35"/>
        <end position="1627"/>
    </location>
</feature>
<feature type="domain" description="DUF7107" evidence="3">
    <location>
        <begin position="303"/>
        <end position="350"/>
    </location>
</feature>
<feature type="region of interest" description="Disordered" evidence="1">
    <location>
        <begin position="1342"/>
        <end position="1627"/>
    </location>
</feature>
<evidence type="ECO:0000313" key="5">
    <source>
        <dbReference type="Proteomes" id="UP000054776"/>
    </source>
</evidence>
<feature type="compositionally biased region" description="Polar residues" evidence="1">
    <location>
        <begin position="1498"/>
        <end position="1510"/>
    </location>
</feature>
<keyword evidence="2" id="KW-0732">Signal</keyword>
<feature type="domain" description="DUF7107" evidence="3">
    <location>
        <begin position="1007"/>
        <end position="1054"/>
    </location>
</feature>
<proteinExistence type="predicted"/>
<organism evidence="4 5">
    <name type="scientific">Trichinella spiralis</name>
    <name type="common">Trichina worm</name>
    <dbReference type="NCBI Taxonomy" id="6334"/>
    <lineage>
        <taxon>Eukaryota</taxon>
        <taxon>Metazoa</taxon>
        <taxon>Ecdysozoa</taxon>
        <taxon>Nematoda</taxon>
        <taxon>Enoplea</taxon>
        <taxon>Dorylaimia</taxon>
        <taxon>Trichinellida</taxon>
        <taxon>Trichinellidae</taxon>
        <taxon>Trichinella</taxon>
    </lineage>
</organism>
<feature type="domain" description="DUF7107" evidence="3">
    <location>
        <begin position="840"/>
        <end position="887"/>
    </location>
</feature>
<dbReference type="GO" id="GO:0003735">
    <property type="term" value="F:structural constituent of ribosome"/>
    <property type="evidence" value="ECO:0007669"/>
    <property type="project" value="InterPro"/>
</dbReference>
<feature type="domain" description="DUF7107" evidence="3">
    <location>
        <begin position="250"/>
        <end position="297"/>
    </location>
</feature>
<name>A0A0V1BMJ4_TRISP</name>
<evidence type="ECO:0000259" key="3">
    <source>
        <dbReference type="Pfam" id="PF23416"/>
    </source>
</evidence>
<dbReference type="OrthoDB" id="4405280at2759"/>
<dbReference type="eggNOG" id="KOG1225">
    <property type="taxonomic scope" value="Eukaryota"/>
</dbReference>
<evidence type="ECO:0000256" key="2">
    <source>
        <dbReference type="SAM" id="SignalP"/>
    </source>
</evidence>
<feature type="signal peptide" evidence="2">
    <location>
        <begin position="1"/>
        <end position="34"/>
    </location>
</feature>
<feature type="domain" description="DUF7107" evidence="3">
    <location>
        <begin position="462"/>
        <end position="509"/>
    </location>
</feature>
<evidence type="ECO:0000256" key="1">
    <source>
        <dbReference type="SAM" id="MobiDB-lite"/>
    </source>
</evidence>
<feature type="domain" description="DUF7107" evidence="3">
    <location>
        <begin position="514"/>
        <end position="561"/>
    </location>
</feature>
<feature type="domain" description="DUF7107" evidence="3">
    <location>
        <begin position="198"/>
        <end position="244"/>
    </location>
</feature>
<dbReference type="Proteomes" id="UP000054776">
    <property type="component" value="Unassembled WGS sequence"/>
</dbReference>
<dbReference type="InterPro" id="IPR055531">
    <property type="entry name" value="DUF7107"/>
</dbReference>
<feature type="domain" description="DUF7107" evidence="3">
    <location>
        <begin position="137"/>
        <end position="184"/>
    </location>
</feature>
<feature type="domain" description="DUF7107" evidence="3">
    <location>
        <begin position="1081"/>
        <end position="1128"/>
    </location>
</feature>
<protein>
    <submittedName>
        <fullName evidence="4">Midasin</fullName>
    </submittedName>
</protein>
<feature type="compositionally biased region" description="Acidic residues" evidence="1">
    <location>
        <begin position="1362"/>
        <end position="1416"/>
    </location>
</feature>
<feature type="domain" description="DUF7107" evidence="3">
    <location>
        <begin position="894"/>
        <end position="940"/>
    </location>
</feature>
<dbReference type="SMART" id="SM00286">
    <property type="entry name" value="PTI"/>
    <property type="match status" value="11"/>
</dbReference>
<dbReference type="EMBL" id="JYDH01000028">
    <property type="protein sequence ID" value="KRY38103.1"/>
    <property type="molecule type" value="Genomic_DNA"/>
</dbReference>
<feature type="compositionally biased region" description="Basic and acidic residues" evidence="1">
    <location>
        <begin position="1564"/>
        <end position="1577"/>
    </location>
</feature>
<feature type="domain" description="DUF7107" evidence="3">
    <location>
        <begin position="565"/>
        <end position="612"/>
    </location>
</feature>
<feature type="domain" description="DUF7107" evidence="3">
    <location>
        <begin position="786"/>
        <end position="833"/>
    </location>
</feature>
<feature type="domain" description="DUF7107" evidence="3">
    <location>
        <begin position="405"/>
        <end position="450"/>
    </location>
</feature>
<dbReference type="GO" id="GO:0005840">
    <property type="term" value="C:ribosome"/>
    <property type="evidence" value="ECO:0007669"/>
    <property type="project" value="InterPro"/>
</dbReference>
<feature type="domain" description="DUF7107" evidence="3">
    <location>
        <begin position="52"/>
        <end position="99"/>
    </location>
</feature>
<feature type="domain" description="DUF7107" evidence="3">
    <location>
        <begin position="1283"/>
        <end position="1329"/>
    </location>
</feature>
<feature type="compositionally biased region" description="Basic and acidic residues" evidence="1">
    <location>
        <begin position="1516"/>
        <end position="1547"/>
    </location>
</feature>
<comment type="caution">
    <text evidence="4">The sequence shown here is derived from an EMBL/GenBank/DDBJ whole genome shotgun (WGS) entry which is preliminary data.</text>
</comment>
<feature type="compositionally biased region" description="Basic and acidic residues" evidence="1">
    <location>
        <begin position="1600"/>
        <end position="1627"/>
    </location>
</feature>
<feature type="domain" description="DUF7107" evidence="3">
    <location>
        <begin position="948"/>
        <end position="995"/>
    </location>
</feature>
<evidence type="ECO:0000313" key="4">
    <source>
        <dbReference type="EMBL" id="KRY38103.1"/>
    </source>
</evidence>
<gene>
    <name evidence="4" type="primary">MDN1</name>
    <name evidence="4" type="ORF">T01_1598</name>
</gene>
<dbReference type="PANTHER" id="PTHR36519">
    <property type="entry name" value="FIP (FUNGUS-INDUCED PROTEIN) RELATED-RELATED"/>
    <property type="match status" value="1"/>
</dbReference>
<accession>A0A0V1BMJ4</accession>
<dbReference type="STRING" id="6334.A0A0V1BMJ4"/>
<dbReference type="Pfam" id="PF23416">
    <property type="entry name" value="DUF7107"/>
    <property type="match status" value="20"/>
</dbReference>
<keyword evidence="5" id="KW-1185">Reference proteome</keyword>
<feature type="compositionally biased region" description="Basic and acidic residues" evidence="1">
    <location>
        <begin position="1422"/>
        <end position="1431"/>
    </location>
</feature>
<feature type="compositionally biased region" description="Acidic residues" evidence="1">
    <location>
        <begin position="1589"/>
        <end position="1599"/>
    </location>
</feature>
<sequence>MKTKFTNQMIIFTVHPRSALLLLHLLLIAQVHFGQQQQQQFTRPKGSRHPRYCTRHADCVGQEICSDRACVDARPTSKRCTNDQACPTGQGCIMERCWEEDIDQLITFMLFNQTVRTVNVQDIPTIHTYKIVETSYTCKTTANCPPQTICRNNLCIDAQPTFILCKADSMCEKNQACRNGLCWQAASTSSDVVDEFVCKTYNDCPKKWICLLGVCKEGEPTDKRCVSTETCKEMHECVDGICWKQLRSSRCKQHSECPTSMVCHKDVCHDAVRTNQQCDQQINCKPTQYCKNNSCWTLIGTSSCNGHSDCGQNNLCINRNCVQAELTGKKCTGDKECGVKQACKDGQCWKIVNECDRFEICMKNQCVEGEVTNKACLSKAECSNDEICKQGICVKPRGSSSTNLCKMHDDCDDSMLCMNNECLDAIITEKDCSQDSECPDGGCRDTICWKLVDFNAGRPQSSCRKHSDCSGQLICHKGTCQSGKPSDDECNSDLDCPRTHRCKLGLCWEIPDSNCELHSDCDHYSICKKSQCRLAQPYEKKCLNDDHCELGDYCKLEICWNVMSECRVHEDCDEQYLCHNGACRQAEPNGEECFNENDCKTNEMCYGELCWKVATLSICKSDADCDAYSVCQRNACILHQPVGNPCTSDSQCPKGDSCKYGICWTNAGAIVVHLRKTCLGMMMASLLQVALLFWLYKAQLTNCDYQAKSSNIGFACQLSSECGGQALCANKHCMPAAPTNRQCDTVKECRTNENCRYGICWKVFYAPCKRNSDCIKPLTCQYGPTTCKKHHDCPGQSICINEKCIVAQPTETECDTDLQCLRNEACKQGICWKEYKDIKKCTKHTECKNQSLCVYGKCKQAYPTDRRCQNDRECHRSEGCMHGICWRVDNVESTCRTHKTCPDQHICHDGFCRLGSPTNRVCNSDKNCKYDEGCKHGICWDVVAVGERCYKDAECGKLELCVSDYCRIAIPTHRDCASSNQCRREEKCRFDMCWKLYNKEEDILEKYCKRHAECKDQFICYRGKCQIAAPTNQNCESDNNCPPKQVCKHGICWTLAHACDASAAQLNSNSNTNAKLPPQIYCISHDSCSNFTICYRRQCVPAVPTQSRCKHAKNCEAEQRCLFGRCWKERENVVSKPVEAKQIILNSKTVLKCAHCTSRTATLVKEKQRSVDRVKVTTRSSKSKNVIEEIAEPILDLFNDEENKTTKNSTKLKPSKRCSYHTECGVVEMCVNKKCHSATPTQQRCQSAQQCPSRLCRYGRCWQAGDSPNVQVVDRKKRKTSFCKISKQCTSQQICLNGICTVAYPGTLRCTSDRQCRKNQICRYGRCWTANMQEALQEYNKKPVKVEPESPSAPENTNPEEGNVEEEEAPPEEENAEEEAPPEEGNEEEEAQPEEENAEEPAEEEQPEEDAEEETETIAQAAEEKRVKEPVEEPELAEETEPAEKSVYAYEPESAKLGGILEETNPEMRVEDVLLHPPVTSNLDEEQHDNVKREESQTEQLNNIKSNSTAEGAENAEPKDGKKEESEISVNKEEKSESAEKSDDDAYGHMSSENDTNQKSSGEVSKEEKEEVNKKIDDDDDKESVNENDNTEDEEVANDESDKNLKDKKNVKKDPKQKDKTKENVSN</sequence>
<feature type="domain" description="DUF7107" evidence="3">
    <location>
        <begin position="716"/>
        <end position="762"/>
    </location>
</feature>
<dbReference type="GO" id="GO:0006412">
    <property type="term" value="P:translation"/>
    <property type="evidence" value="ECO:0007669"/>
    <property type="project" value="InterPro"/>
</dbReference>
<feature type="domain" description="DUF7107" evidence="3">
    <location>
        <begin position="1217"/>
        <end position="1263"/>
    </location>
</feature>
<dbReference type="PANTHER" id="PTHR36519:SF9">
    <property type="entry name" value="EB DOMAIN-CONTAINING PROTEIN-RELATED"/>
    <property type="match status" value="1"/>
</dbReference>
<feature type="domain" description="DUF7107" evidence="3">
    <location>
        <begin position="619"/>
        <end position="665"/>
    </location>
</feature>
<reference evidence="4 5" key="1">
    <citation type="submission" date="2015-01" db="EMBL/GenBank/DDBJ databases">
        <title>Evolution of Trichinella species and genotypes.</title>
        <authorList>
            <person name="Korhonen P.K."/>
            <person name="Edoardo P."/>
            <person name="Giuseppe L.R."/>
            <person name="Gasser R.B."/>
        </authorList>
    </citation>
    <scope>NUCLEOTIDE SEQUENCE [LARGE SCALE GENOMIC DNA]</scope>
    <source>
        <strain evidence="4">ISS3</strain>
    </source>
</reference>
<feature type="compositionally biased region" description="Acidic residues" evidence="1">
    <location>
        <begin position="1432"/>
        <end position="1441"/>
    </location>
</feature>
<dbReference type="PROSITE" id="PS00962">
    <property type="entry name" value="RIBOSOMAL_S2_1"/>
    <property type="match status" value="1"/>
</dbReference>
<feature type="domain" description="DUF7107" evidence="3">
    <location>
        <begin position="353"/>
        <end position="395"/>
    </location>
</feature>
<dbReference type="InParanoid" id="A0A0V1BMJ4"/>